<gene>
    <name evidence="1" type="ORF">COR50_15120</name>
</gene>
<dbReference type="RefSeq" id="WP_098194760.1">
    <property type="nucleotide sequence ID" value="NZ_CP023777.1"/>
</dbReference>
<keyword evidence="2" id="KW-1185">Reference proteome</keyword>
<dbReference type="Gene3D" id="2.60.40.1930">
    <property type="match status" value="1"/>
</dbReference>
<name>A0A291QWN9_9BACT</name>
<dbReference type="EMBL" id="CP023777">
    <property type="protein sequence ID" value="ATL48386.1"/>
    <property type="molecule type" value="Genomic_DNA"/>
</dbReference>
<sequence length="812" mass="91370">MRVYLFKITVILTIVIIPYISGAQAPDPQLLDKSNRDLAYIHEQLDHYNRSNYQQQLYVQTDKDTYLAGETAWLKLYCTIMAFKGLPDMSKVAYVEILDGNNAPVAQGKIGIDKGKGEGSLLLPLDIPSGHYTICAYTRWMQNFGEKAFFRKPVAIINTFEPLPVVDDVTRQLTSMKFVAVGNKLVDGLQTTVAFSFNDQYGKGLPAQAVLLGKEGEELLRFKAGDRGIGSFTFSPQKDQEYSALVTYRGKDTLFKFPGVQEKGTLVYTGTTKTNDVLEIKVAGNENVKSKYYYAVIHRDGKIKHLARSNATGDSSFFYISFSWMYDGVNEITVLDEHYKVVGERLFFKPPGNKLNIDTKTAKAVYGKREKVDLALGTSDNLSKGIAADLSVKVYRLDSLTGVDPYDIETYYLFTSHLVGSQQDPRYYFSGQPGSMEQANDLLLVAGKNSIDWAQVFETQGRSDKKFIYPPELNGHILTGQVTLKSSGKPIRDEDIYISVPGKIPRFYVTRSDRNGNIAVELPGYYGDGEIVVQPADGRADAVININSPFYVHRKGGNTSLGNKLSIDKATLAALKQRHRQLQIVHTYFSDSLARVEVPKEALDSLPFFGNADEQFNLDDYTRFTTMEEVFREYVRTVMVRNWRDTLHLLALNNAKASPGFFNTDPLVLIDGVPIKNNKKFFAFDPLKLRKGTVMARPYFYNTSVSMGVVYLQTYKGDLAGFPLDNYVTIMDYNGIQYPKKFYSPDYSTQNNKRLPDYRNLLYWQPRVKTDASGKGQLEFYTCDVAGEYLVVVEGTSDDGKLGISTARFKIQ</sequence>
<proteinExistence type="predicted"/>
<accession>A0A291QWN9</accession>
<evidence type="ECO:0000313" key="1">
    <source>
        <dbReference type="EMBL" id="ATL48386.1"/>
    </source>
</evidence>
<dbReference type="KEGG" id="cbae:COR50_15120"/>
<evidence type="ECO:0008006" key="3">
    <source>
        <dbReference type="Google" id="ProtNLM"/>
    </source>
</evidence>
<protein>
    <recommendedName>
        <fullName evidence="3">Macroglobulin domain-containing protein</fullName>
    </recommendedName>
</protein>
<dbReference type="OrthoDB" id="679547at2"/>
<evidence type="ECO:0000313" key="2">
    <source>
        <dbReference type="Proteomes" id="UP000220133"/>
    </source>
</evidence>
<reference evidence="1 2" key="1">
    <citation type="submission" date="2017-10" db="EMBL/GenBank/DDBJ databases">
        <title>Paenichitinophaga pekingensis gen. nov., sp. nov., isolated from activated sludge.</title>
        <authorList>
            <person name="Jin D."/>
            <person name="Kong X."/>
            <person name="Deng Y."/>
            <person name="Bai Z."/>
        </authorList>
    </citation>
    <scope>NUCLEOTIDE SEQUENCE [LARGE SCALE GENOMIC DNA]</scope>
    <source>
        <strain evidence="1 2">13</strain>
    </source>
</reference>
<dbReference type="AlphaFoldDB" id="A0A291QWN9"/>
<organism evidence="1 2">
    <name type="scientific">Chitinophaga caeni</name>
    <dbReference type="NCBI Taxonomy" id="2029983"/>
    <lineage>
        <taxon>Bacteria</taxon>
        <taxon>Pseudomonadati</taxon>
        <taxon>Bacteroidota</taxon>
        <taxon>Chitinophagia</taxon>
        <taxon>Chitinophagales</taxon>
        <taxon>Chitinophagaceae</taxon>
        <taxon>Chitinophaga</taxon>
    </lineage>
</organism>
<dbReference type="Proteomes" id="UP000220133">
    <property type="component" value="Chromosome"/>
</dbReference>